<dbReference type="EMBL" id="JBHRTI010000003">
    <property type="protein sequence ID" value="MFC3146442.1"/>
    <property type="molecule type" value="Genomic_DNA"/>
</dbReference>
<protein>
    <submittedName>
        <fullName evidence="1">Uncharacterized protein</fullName>
    </submittedName>
</protein>
<name>A0ABV7H541_9BURK</name>
<sequence>MTDRPTLLRAMKAMLDRIEALPRVGVPDISSGRSSFLNRLRRLDARYGTRRPTGCDRPSPQRSAWLSPKALTGMLVTCHRLRD</sequence>
<evidence type="ECO:0000313" key="1">
    <source>
        <dbReference type="EMBL" id="MFC3146442.1"/>
    </source>
</evidence>
<proteinExistence type="predicted"/>
<dbReference type="Proteomes" id="UP001595556">
    <property type="component" value="Unassembled WGS sequence"/>
</dbReference>
<dbReference type="RefSeq" id="WP_377300710.1">
    <property type="nucleotide sequence ID" value="NZ_CP180191.1"/>
</dbReference>
<accession>A0ABV7H541</accession>
<evidence type="ECO:0000313" key="2">
    <source>
        <dbReference type="Proteomes" id="UP001595556"/>
    </source>
</evidence>
<organism evidence="1 2">
    <name type="scientific">Piscinibacterium candidicorallinum</name>
    <dbReference type="NCBI Taxonomy" id="1793872"/>
    <lineage>
        <taxon>Bacteria</taxon>
        <taxon>Pseudomonadati</taxon>
        <taxon>Pseudomonadota</taxon>
        <taxon>Betaproteobacteria</taxon>
        <taxon>Burkholderiales</taxon>
        <taxon>Piscinibacterium</taxon>
    </lineage>
</organism>
<comment type="caution">
    <text evidence="1">The sequence shown here is derived from an EMBL/GenBank/DDBJ whole genome shotgun (WGS) entry which is preliminary data.</text>
</comment>
<gene>
    <name evidence="1" type="ORF">ACFOEN_02160</name>
</gene>
<reference evidence="2" key="1">
    <citation type="journal article" date="2019" name="Int. J. Syst. Evol. Microbiol.">
        <title>The Global Catalogue of Microorganisms (GCM) 10K type strain sequencing project: providing services to taxonomists for standard genome sequencing and annotation.</title>
        <authorList>
            <consortium name="The Broad Institute Genomics Platform"/>
            <consortium name="The Broad Institute Genome Sequencing Center for Infectious Disease"/>
            <person name="Wu L."/>
            <person name="Ma J."/>
        </authorList>
    </citation>
    <scope>NUCLEOTIDE SEQUENCE [LARGE SCALE GENOMIC DNA]</scope>
    <source>
        <strain evidence="2">KCTC 52168</strain>
    </source>
</reference>
<keyword evidence="2" id="KW-1185">Reference proteome</keyword>